<dbReference type="Proteomes" id="UP000626786">
    <property type="component" value="Unassembled WGS sequence"/>
</dbReference>
<feature type="chain" id="PRO_5047013432" description="Lipoprotein" evidence="1">
    <location>
        <begin position="22"/>
        <end position="141"/>
    </location>
</feature>
<name>A0ABR8UAJ1_9BACL</name>
<dbReference type="RefSeq" id="WP_191694855.1">
    <property type="nucleotide sequence ID" value="NZ_JACSQN010000009.1"/>
</dbReference>
<evidence type="ECO:0008006" key="4">
    <source>
        <dbReference type="Google" id="ProtNLM"/>
    </source>
</evidence>
<dbReference type="EMBL" id="JACSQN010000009">
    <property type="protein sequence ID" value="MBD7985060.1"/>
    <property type="molecule type" value="Genomic_DNA"/>
</dbReference>
<proteinExistence type="predicted"/>
<sequence>MKMIFSVSLLLFLAACLPVQVDESSHITEEEVVTALQDNGVNLIEAEFKKNIFGSKLGDVKPRTYEVNEKPFFIFEFKSDNDLDKGKNEFAKKTETMDLVSASTFEKRNILIFYVHEQDVNSISVPFIKEIQEALDNIIEG</sequence>
<keyword evidence="3" id="KW-1185">Reference proteome</keyword>
<feature type="signal peptide" evidence="1">
    <location>
        <begin position="1"/>
        <end position="21"/>
    </location>
</feature>
<dbReference type="PROSITE" id="PS51257">
    <property type="entry name" value="PROKAR_LIPOPROTEIN"/>
    <property type="match status" value="1"/>
</dbReference>
<accession>A0ABR8UAJ1</accession>
<gene>
    <name evidence="2" type="ORF">H9649_10720</name>
</gene>
<reference evidence="2 3" key="1">
    <citation type="submission" date="2020-08" db="EMBL/GenBank/DDBJ databases">
        <title>A Genomic Blueprint of the Chicken Gut Microbiome.</title>
        <authorList>
            <person name="Gilroy R."/>
            <person name="Ravi A."/>
            <person name="Getino M."/>
            <person name="Pursley I."/>
            <person name="Horton D.L."/>
            <person name="Alikhan N.-F."/>
            <person name="Baker D."/>
            <person name="Gharbi K."/>
            <person name="Hall N."/>
            <person name="Watson M."/>
            <person name="Adriaenssens E.M."/>
            <person name="Foster-Nyarko E."/>
            <person name="Jarju S."/>
            <person name="Secka A."/>
            <person name="Antonio M."/>
            <person name="Oren A."/>
            <person name="Chaudhuri R."/>
            <person name="La Ragione R.M."/>
            <person name="Hildebrand F."/>
            <person name="Pallen M.J."/>
        </authorList>
    </citation>
    <scope>NUCLEOTIDE SEQUENCE [LARGE SCALE GENOMIC DNA]</scope>
    <source>
        <strain evidence="2 3">Sa2YVA2</strain>
    </source>
</reference>
<organism evidence="2 3">
    <name type="scientific">Sporosarcina quadrami</name>
    <dbReference type="NCBI Taxonomy" id="2762234"/>
    <lineage>
        <taxon>Bacteria</taxon>
        <taxon>Bacillati</taxon>
        <taxon>Bacillota</taxon>
        <taxon>Bacilli</taxon>
        <taxon>Bacillales</taxon>
        <taxon>Caryophanaceae</taxon>
        <taxon>Sporosarcina</taxon>
    </lineage>
</organism>
<protein>
    <recommendedName>
        <fullName evidence="4">Lipoprotein</fullName>
    </recommendedName>
</protein>
<evidence type="ECO:0000313" key="2">
    <source>
        <dbReference type="EMBL" id="MBD7985060.1"/>
    </source>
</evidence>
<keyword evidence="1" id="KW-0732">Signal</keyword>
<evidence type="ECO:0000256" key="1">
    <source>
        <dbReference type="SAM" id="SignalP"/>
    </source>
</evidence>
<comment type="caution">
    <text evidence="2">The sequence shown here is derived from an EMBL/GenBank/DDBJ whole genome shotgun (WGS) entry which is preliminary data.</text>
</comment>
<evidence type="ECO:0000313" key="3">
    <source>
        <dbReference type="Proteomes" id="UP000626786"/>
    </source>
</evidence>